<proteinExistence type="predicted"/>
<feature type="transmembrane region" description="Helical" evidence="1">
    <location>
        <begin position="112"/>
        <end position="138"/>
    </location>
</feature>
<feature type="transmembrane region" description="Helical" evidence="1">
    <location>
        <begin position="193"/>
        <end position="212"/>
    </location>
</feature>
<protein>
    <recommendedName>
        <fullName evidence="4">Intracellular septation protein A</fullName>
    </recommendedName>
</protein>
<gene>
    <name evidence="2" type="ORF">NCTC10926_00363</name>
</gene>
<accession>A0A380X2Q4</accession>
<organism evidence="2 3">
    <name type="scientific">Avibacterium paragallinarum</name>
    <name type="common">Haemophilus gallinarum</name>
    <dbReference type="NCBI Taxonomy" id="728"/>
    <lineage>
        <taxon>Bacteria</taxon>
        <taxon>Pseudomonadati</taxon>
        <taxon>Pseudomonadota</taxon>
        <taxon>Gammaproteobacteria</taxon>
        <taxon>Pasteurellales</taxon>
        <taxon>Pasteurellaceae</taxon>
        <taxon>Avibacterium</taxon>
    </lineage>
</organism>
<dbReference type="RefSeq" id="WP_115615424.1">
    <property type="nucleotide sequence ID" value="NZ_UFSW01000001.1"/>
</dbReference>
<evidence type="ECO:0000313" key="3">
    <source>
        <dbReference type="Proteomes" id="UP000254620"/>
    </source>
</evidence>
<feature type="transmembrane region" description="Helical" evidence="1">
    <location>
        <begin position="68"/>
        <end position="91"/>
    </location>
</feature>
<feature type="transmembrane region" description="Helical" evidence="1">
    <location>
        <begin position="218"/>
        <end position="240"/>
    </location>
</feature>
<name>A0A380X2Q4_AVIPA</name>
<dbReference type="EMBL" id="UFSW01000001">
    <property type="protein sequence ID" value="SUU97004.1"/>
    <property type="molecule type" value="Genomic_DNA"/>
</dbReference>
<evidence type="ECO:0000313" key="2">
    <source>
        <dbReference type="EMBL" id="SUU97004.1"/>
    </source>
</evidence>
<dbReference type="AlphaFoldDB" id="A0A380X2Q4"/>
<evidence type="ECO:0008006" key="4">
    <source>
        <dbReference type="Google" id="ProtNLM"/>
    </source>
</evidence>
<keyword evidence="1" id="KW-1133">Transmembrane helix</keyword>
<feature type="transmembrane region" description="Helical" evidence="1">
    <location>
        <begin position="144"/>
        <end position="163"/>
    </location>
</feature>
<reference evidence="2 3" key="1">
    <citation type="submission" date="2018-06" db="EMBL/GenBank/DDBJ databases">
        <authorList>
            <consortium name="Pathogen Informatics"/>
            <person name="Doyle S."/>
        </authorList>
    </citation>
    <scope>NUCLEOTIDE SEQUENCE [LARGE SCALE GENOMIC DNA]</scope>
    <source>
        <strain evidence="2 3">NCTC10926</strain>
    </source>
</reference>
<sequence>MNINFTQIYQDCRNFMRNQPRTTQQFIVLFFINSMLFYFLISAFTPIMTVENMPRKELLLLNDSSNEFFVLAIAQQLISLFISFWGIATFHHISTQQTANLNQSATLTLRRFAGIIAINLIALIPIMIGFIEILFSILQKQSPSIFSPITSVLGFVIFVRLSLASTEYLIHPVTIVQALKNCWFRGVKRSSPLFIYCLFIYVALPFIVRQISSLSDNLIFELITLLISAIISVFSLLFTYRFYTLFMQKDE</sequence>
<dbReference type="Proteomes" id="UP000254620">
    <property type="component" value="Unassembled WGS sequence"/>
</dbReference>
<keyword evidence="1" id="KW-0472">Membrane</keyword>
<keyword evidence="1" id="KW-0812">Transmembrane</keyword>
<evidence type="ECO:0000256" key="1">
    <source>
        <dbReference type="SAM" id="Phobius"/>
    </source>
</evidence>
<feature type="transmembrane region" description="Helical" evidence="1">
    <location>
        <begin position="26"/>
        <end position="48"/>
    </location>
</feature>